<dbReference type="NCBIfam" id="NF041600">
    <property type="entry name" value="cyt_ox_CcoM"/>
    <property type="match status" value="1"/>
</dbReference>
<sequence length="39" mass="4611">MYWDDAVIFGLATVGMMIAFMGGWIAFVIRDHHRRNKKR</sequence>
<protein>
    <recommendedName>
        <fullName evidence="4">DUF3149 domain-containing protein</fullName>
    </recommendedName>
</protein>
<reference evidence="2 3" key="1">
    <citation type="submission" date="2019-07" db="EMBL/GenBank/DDBJ databases">
        <title>Whole genome shotgun sequence of Halomonas halophila NBRC 102604.</title>
        <authorList>
            <person name="Hosoyama A."/>
            <person name="Uohara A."/>
            <person name="Ohji S."/>
            <person name="Ichikawa N."/>
        </authorList>
    </citation>
    <scope>NUCLEOTIDE SEQUENCE [LARGE SCALE GENOMIC DNA]</scope>
    <source>
        <strain evidence="2 3">NBRC 102604</strain>
    </source>
</reference>
<keyword evidence="1" id="KW-1133">Transmembrane helix</keyword>
<dbReference type="EMBL" id="BJUS01000006">
    <property type="protein sequence ID" value="GEK72374.1"/>
    <property type="molecule type" value="Genomic_DNA"/>
</dbReference>
<dbReference type="InterPro" id="IPR048085">
    <property type="entry name" value="Cyt_ox_CcoM-like"/>
</dbReference>
<evidence type="ECO:0000313" key="2">
    <source>
        <dbReference type="EMBL" id="GEK72374.1"/>
    </source>
</evidence>
<feature type="transmembrane region" description="Helical" evidence="1">
    <location>
        <begin position="6"/>
        <end position="29"/>
    </location>
</feature>
<proteinExistence type="predicted"/>
<organism evidence="2 3">
    <name type="scientific">Halomonas halophila</name>
    <dbReference type="NCBI Taxonomy" id="29573"/>
    <lineage>
        <taxon>Bacteria</taxon>
        <taxon>Pseudomonadati</taxon>
        <taxon>Pseudomonadota</taxon>
        <taxon>Gammaproteobacteria</taxon>
        <taxon>Oceanospirillales</taxon>
        <taxon>Halomonadaceae</taxon>
        <taxon>Halomonas</taxon>
    </lineage>
</organism>
<comment type="caution">
    <text evidence="2">The sequence shown here is derived from an EMBL/GenBank/DDBJ whole genome shotgun (WGS) entry which is preliminary data.</text>
</comment>
<dbReference type="RefSeq" id="WP_281288357.1">
    <property type="nucleotide sequence ID" value="NZ_BJUS01000006.1"/>
</dbReference>
<evidence type="ECO:0000256" key="1">
    <source>
        <dbReference type="SAM" id="Phobius"/>
    </source>
</evidence>
<dbReference type="Proteomes" id="UP000321121">
    <property type="component" value="Unassembled WGS sequence"/>
</dbReference>
<evidence type="ECO:0000313" key="3">
    <source>
        <dbReference type="Proteomes" id="UP000321121"/>
    </source>
</evidence>
<keyword evidence="1" id="KW-0472">Membrane</keyword>
<accession>A0ABQ0U1E8</accession>
<keyword evidence="1" id="KW-0812">Transmembrane</keyword>
<name>A0ABQ0U1E8_9GAMM</name>
<evidence type="ECO:0008006" key="4">
    <source>
        <dbReference type="Google" id="ProtNLM"/>
    </source>
</evidence>
<keyword evidence="3" id="KW-1185">Reference proteome</keyword>
<gene>
    <name evidence="2" type="ORF">HHA04nite_09180</name>
</gene>